<dbReference type="SUPFAM" id="SSF56801">
    <property type="entry name" value="Acetyl-CoA synthetase-like"/>
    <property type="match status" value="1"/>
</dbReference>
<dbReference type="InterPro" id="IPR045851">
    <property type="entry name" value="AMP-bd_C_sf"/>
</dbReference>
<keyword evidence="2" id="KW-0436">Ligase</keyword>
<evidence type="ECO:0000256" key="2">
    <source>
        <dbReference type="ARBA" id="ARBA00022598"/>
    </source>
</evidence>
<evidence type="ECO:0000313" key="6">
    <source>
        <dbReference type="EMBL" id="CAE0367911.1"/>
    </source>
</evidence>
<dbReference type="InterPro" id="IPR025110">
    <property type="entry name" value="AMP-bd_C"/>
</dbReference>
<dbReference type="InterPro" id="IPR042099">
    <property type="entry name" value="ANL_N_sf"/>
</dbReference>
<evidence type="ECO:0000259" key="3">
    <source>
        <dbReference type="Pfam" id="PF00501"/>
    </source>
</evidence>
<feature type="domain" description="AMP-binding enzyme C-terminal" evidence="4">
    <location>
        <begin position="472"/>
        <end position="545"/>
    </location>
</feature>
<name>A0A6S8CSW5_9STRA</name>
<gene>
    <name evidence="5" type="ORF">ALAG00032_LOCUS8667</name>
    <name evidence="6" type="ORF">ALAG00032_LOCUS8668</name>
</gene>
<dbReference type="Pfam" id="PF13193">
    <property type="entry name" value="AMP-binding_C"/>
    <property type="match status" value="1"/>
</dbReference>
<protein>
    <recommendedName>
        <fullName evidence="7">4-coumarate--CoA ligase</fullName>
    </recommendedName>
</protein>
<dbReference type="EMBL" id="HBIJ01012774">
    <property type="protein sequence ID" value="CAE0367911.1"/>
    <property type="molecule type" value="Transcribed_RNA"/>
</dbReference>
<evidence type="ECO:0000259" key="4">
    <source>
        <dbReference type="Pfam" id="PF13193"/>
    </source>
</evidence>
<accession>A0A6S8CSW5</accession>
<evidence type="ECO:0000256" key="1">
    <source>
        <dbReference type="ARBA" id="ARBA00006432"/>
    </source>
</evidence>
<evidence type="ECO:0008006" key="7">
    <source>
        <dbReference type="Google" id="ProtNLM"/>
    </source>
</evidence>
<dbReference type="GO" id="GO:0016405">
    <property type="term" value="F:CoA-ligase activity"/>
    <property type="evidence" value="ECO:0007669"/>
    <property type="project" value="TreeGrafter"/>
</dbReference>
<dbReference type="PANTHER" id="PTHR24096:SF149">
    <property type="entry name" value="AMP-BINDING DOMAIN-CONTAINING PROTEIN-RELATED"/>
    <property type="match status" value="1"/>
</dbReference>
<dbReference type="InterPro" id="IPR020845">
    <property type="entry name" value="AMP-binding_CS"/>
</dbReference>
<dbReference type="Pfam" id="PF00501">
    <property type="entry name" value="AMP-binding"/>
    <property type="match status" value="1"/>
</dbReference>
<proteinExistence type="inferred from homology"/>
<organism evidence="5">
    <name type="scientific">Aureoumbra lagunensis</name>
    <dbReference type="NCBI Taxonomy" id="44058"/>
    <lineage>
        <taxon>Eukaryota</taxon>
        <taxon>Sar</taxon>
        <taxon>Stramenopiles</taxon>
        <taxon>Ochrophyta</taxon>
        <taxon>Pelagophyceae</taxon>
        <taxon>Pelagomonadales</taxon>
        <taxon>Aureoumbra</taxon>
    </lineage>
</organism>
<dbReference type="EMBL" id="HBIJ01012773">
    <property type="protein sequence ID" value="CAE0367910.1"/>
    <property type="molecule type" value="Transcribed_RNA"/>
</dbReference>
<sequence length="562" mass="61915">MQQSPMKRNNIVSLVRKLVYHRERRLLYTSPYGKIDKVEKRLSRFVLERVNNYVENGNAKDKAAVVCAVSGKKLIYGEFKDRVMETATKLEPQSTLLLHMPNTPEFAIGFHAALEAGGRVSTSNPLYTARELMHQIKDSGASHVITISQLAPVVEEACKELKNVTFSQLDDKNCPITSLDTAPKKLEYVTYTPEDANACACIPYSSGTTGLPKGVMLSHTNLATNILQTEHVLKSKPEYMRPAQGATSSPDKLLGVLPFFHIYGMNTLLNYSLSQGATIISIPKFDHETFCQVLINNEITIAHLVPPLVLFLAHAIKTNPNLVFPHLRAICSGAAPLDGETQGRLSQALNTPIFQGYGMTETSPVTHFDLVGVPGSVGQLAPGTECRLAIVSDCGNTLTDVQQGEAGELLIRGPQVMLGYLHREQDTQKTLLKDGWLRTGDVAICHDQDTFRIVDRVKELIKVKGLQVSPAELEGLLLQHPDITDAAVVAQPCDRAGELPHAFVVGDFCKFTVSAYLNDQLAVYKHLHPDRITQVDAIPKSASGKILRRELKKHLLEQFNSI</sequence>
<dbReference type="InterPro" id="IPR000873">
    <property type="entry name" value="AMP-dep_synth/lig_dom"/>
</dbReference>
<feature type="domain" description="AMP-dependent synthetase/ligase" evidence="3">
    <location>
        <begin position="59"/>
        <end position="421"/>
    </location>
</feature>
<dbReference type="PANTHER" id="PTHR24096">
    <property type="entry name" value="LONG-CHAIN-FATTY-ACID--COA LIGASE"/>
    <property type="match status" value="1"/>
</dbReference>
<dbReference type="PROSITE" id="PS00455">
    <property type="entry name" value="AMP_BINDING"/>
    <property type="match status" value="1"/>
</dbReference>
<dbReference type="Gene3D" id="3.40.50.12780">
    <property type="entry name" value="N-terminal domain of ligase-like"/>
    <property type="match status" value="1"/>
</dbReference>
<reference evidence="5" key="1">
    <citation type="submission" date="2021-01" db="EMBL/GenBank/DDBJ databases">
        <authorList>
            <person name="Corre E."/>
            <person name="Pelletier E."/>
            <person name="Niang G."/>
            <person name="Scheremetjew M."/>
            <person name="Finn R."/>
            <person name="Kale V."/>
            <person name="Holt S."/>
            <person name="Cochrane G."/>
            <person name="Meng A."/>
            <person name="Brown T."/>
            <person name="Cohen L."/>
        </authorList>
    </citation>
    <scope>NUCLEOTIDE SEQUENCE</scope>
    <source>
        <strain evidence="5">CCMP1510</strain>
    </source>
</reference>
<evidence type="ECO:0000313" key="5">
    <source>
        <dbReference type="EMBL" id="CAE0367910.1"/>
    </source>
</evidence>
<dbReference type="Gene3D" id="3.30.300.30">
    <property type="match status" value="1"/>
</dbReference>
<dbReference type="AlphaFoldDB" id="A0A6S8CSW5"/>
<comment type="similarity">
    <text evidence="1">Belongs to the ATP-dependent AMP-binding enzyme family.</text>
</comment>